<protein>
    <recommendedName>
        <fullName evidence="2">Right handed beta helix domain-containing protein</fullName>
    </recommendedName>
</protein>
<dbReference type="PANTHER" id="PTHR40050:SF1">
    <property type="entry name" value="INNER SPORE COAT PROTEIN H"/>
    <property type="match status" value="1"/>
</dbReference>
<dbReference type="AlphaFoldDB" id="A0A1F8FBT9"/>
<organism evidence="3 4">
    <name type="scientific">Candidatus Yanofskybacteria bacterium RIFCSPHIGHO2_02_FULL_41_11</name>
    <dbReference type="NCBI Taxonomy" id="1802675"/>
    <lineage>
        <taxon>Bacteria</taxon>
        <taxon>Candidatus Yanofskyibacteriota</taxon>
    </lineage>
</organism>
<feature type="domain" description="Right handed beta helix" evidence="2">
    <location>
        <begin position="616"/>
        <end position="758"/>
    </location>
</feature>
<keyword evidence="1" id="KW-1133">Transmembrane helix</keyword>
<dbReference type="SUPFAM" id="SSF51126">
    <property type="entry name" value="Pectin lyase-like"/>
    <property type="match status" value="1"/>
</dbReference>
<dbReference type="Gene3D" id="2.160.20.10">
    <property type="entry name" value="Single-stranded right-handed beta-helix, Pectin lyase-like"/>
    <property type="match status" value="1"/>
</dbReference>
<evidence type="ECO:0000256" key="1">
    <source>
        <dbReference type="SAM" id="Phobius"/>
    </source>
</evidence>
<evidence type="ECO:0000313" key="3">
    <source>
        <dbReference type="EMBL" id="OGN10612.1"/>
    </source>
</evidence>
<reference evidence="3 4" key="1">
    <citation type="journal article" date="2016" name="Nat. Commun.">
        <title>Thousands of microbial genomes shed light on interconnected biogeochemical processes in an aquifer system.</title>
        <authorList>
            <person name="Anantharaman K."/>
            <person name="Brown C.T."/>
            <person name="Hug L.A."/>
            <person name="Sharon I."/>
            <person name="Castelle C.J."/>
            <person name="Probst A.J."/>
            <person name="Thomas B.C."/>
            <person name="Singh A."/>
            <person name="Wilkins M.J."/>
            <person name="Karaoz U."/>
            <person name="Brodie E.L."/>
            <person name="Williams K.H."/>
            <person name="Hubbard S.S."/>
            <person name="Banfield J.F."/>
        </authorList>
    </citation>
    <scope>NUCLEOTIDE SEQUENCE [LARGE SCALE GENOMIC DNA]</scope>
</reference>
<evidence type="ECO:0000313" key="4">
    <source>
        <dbReference type="Proteomes" id="UP000177167"/>
    </source>
</evidence>
<dbReference type="Pfam" id="PF13229">
    <property type="entry name" value="Beta_helix"/>
    <property type="match status" value="1"/>
</dbReference>
<dbReference type="InterPro" id="IPR012334">
    <property type="entry name" value="Pectin_lyas_fold"/>
</dbReference>
<dbReference type="EMBL" id="MGJP01000003">
    <property type="protein sequence ID" value="OGN10612.1"/>
    <property type="molecule type" value="Genomic_DNA"/>
</dbReference>
<comment type="caution">
    <text evidence="3">The sequence shown here is derived from an EMBL/GenBank/DDBJ whole genome shotgun (WGS) entry which is preliminary data.</text>
</comment>
<evidence type="ECO:0000259" key="2">
    <source>
        <dbReference type="Pfam" id="PF13229"/>
    </source>
</evidence>
<dbReference type="InterPro" id="IPR006626">
    <property type="entry name" value="PbH1"/>
</dbReference>
<feature type="transmembrane region" description="Helical" evidence="1">
    <location>
        <begin position="12"/>
        <end position="31"/>
    </location>
</feature>
<dbReference type="InterPro" id="IPR011050">
    <property type="entry name" value="Pectin_lyase_fold/virulence"/>
</dbReference>
<keyword evidence="1" id="KW-0812">Transmembrane</keyword>
<dbReference type="Proteomes" id="UP000177167">
    <property type="component" value="Unassembled WGS sequence"/>
</dbReference>
<dbReference type="Pfam" id="PF08757">
    <property type="entry name" value="CotH"/>
    <property type="match status" value="1"/>
</dbReference>
<name>A0A1F8FBT9_9BACT</name>
<keyword evidence="1" id="KW-0472">Membrane</keyword>
<sequence>MKKHNLFSPVYLLFFLVSAVFIYTFFIPVSAKNYFISETSLGKWILPSRLALKKSYNLVHFPYWFKKSELPIYHVYISPKNQEELIGSLPFDSKTLSYRSMFDEDKHFVKADFASGDDGYKANIKIRYRGLSPDHWSKEQKSYRLKFPSDNLFEGQRELNLVIPVDRFYFIEFLNSYRAKKLGLPAADFKFVRLKINSRDSGVYLAYEQWSKEWLARNGLIDTNGIFSNKDLDYGAADNLFKVDRISEWKNYTDEKSTNFEELAALFNLIENADEEEFTEKIGDIFDLESFYRFQLLYVLAGSSHVMDNQNSVLLFKRETGKFYYVPWDVIVDNPHEFYPGLTTLAKRILANEKFMEEFKKVVNDYVANKDNLKDDLAHYDGLYNEYFDEFYKDQAKVDSDYDFDKRVKKYRSLVVENFNRAGELMKEISSVDIAKMLPDHDSGRVNFEGSFRFFNNIFLDIDQFLIENLQFVKRSQNTLALNSGTHVFSNNVIVPKGLRLIIEPGATLLMAPKVSLISYSPITALGSADLPITVTALHPASEPWGSFGVANTGEAKNYFSYFRVSGGSTWEGSASALVNGVPFISQFSLRNANSEAYNSSFENGRSDDAFHAVSGSVVLKYNVFKNTSSDALDLDGVKNSVVAGNTFYNFKAENSGNDGDGLDISSTKNLEISGNKIYNFGDKCISIGEKAEAVIRGNILVNCNYGLAVKDDSSILLEDSIIAGNRSGGISLYRKKQEFIKGGRAKVTNSIFWNNQKEILLDETAYYPTKSGKWKNIEKAGTSALSVKDSIVMGGYIGENIGTEKPDFIKIMPAFIYNLFRDKLNE</sequence>
<dbReference type="PANTHER" id="PTHR40050">
    <property type="entry name" value="INNER SPORE COAT PROTEIN H"/>
    <property type="match status" value="1"/>
</dbReference>
<accession>A0A1F8FBT9</accession>
<gene>
    <name evidence="3" type="ORF">A3J46_05385</name>
</gene>
<dbReference type="InterPro" id="IPR014867">
    <property type="entry name" value="Spore_coat_CotH_CotH2/3/7"/>
</dbReference>
<dbReference type="InterPro" id="IPR039448">
    <property type="entry name" value="Beta_helix"/>
</dbReference>
<dbReference type="SMART" id="SM00710">
    <property type="entry name" value="PbH1"/>
    <property type="match status" value="5"/>
</dbReference>
<proteinExistence type="predicted"/>